<dbReference type="PANTHER" id="PTHR11609">
    <property type="entry name" value="PURINE BIOSYNTHESIS PROTEIN 6/7, PUR6/7"/>
    <property type="match status" value="1"/>
</dbReference>
<dbReference type="PROSITE" id="PS50975">
    <property type="entry name" value="ATP_GRASP"/>
    <property type="match status" value="1"/>
</dbReference>
<dbReference type="GO" id="GO:0005524">
    <property type="term" value="F:ATP binding"/>
    <property type="evidence" value="ECO:0007669"/>
    <property type="project" value="UniProtKB-UniRule"/>
</dbReference>
<comment type="similarity">
    <text evidence="7 8">Belongs to the PurK/PurT family.</text>
</comment>
<dbReference type="InterPro" id="IPR016185">
    <property type="entry name" value="PreATP-grasp_dom_sf"/>
</dbReference>
<dbReference type="Proteomes" id="UP000009875">
    <property type="component" value="Unassembled WGS sequence"/>
</dbReference>
<comment type="cofactor">
    <cofactor evidence="1">
        <name>Mn(2+)</name>
        <dbReference type="ChEBI" id="CHEBI:29035"/>
    </cofactor>
</comment>
<dbReference type="PROSITE" id="PS00065">
    <property type="entry name" value="D_2_HYDROXYACID_DH_1"/>
    <property type="match status" value="1"/>
</dbReference>
<dbReference type="STRING" id="883081.HMPREF9698_01517"/>
<proteinExistence type="inferred from homology"/>
<dbReference type="UniPathway" id="UPA00074">
    <property type="reaction ID" value="UER00942"/>
</dbReference>
<keyword evidence="3 7" id="KW-0547">Nucleotide-binding</keyword>
<name>K9E6Z2_9LACT</name>
<dbReference type="Gene3D" id="3.40.50.20">
    <property type="match status" value="1"/>
</dbReference>
<dbReference type="InterPro" id="IPR011054">
    <property type="entry name" value="Rudment_hybrid_motif"/>
</dbReference>
<comment type="function">
    <text evidence="8">Catalyzes the ATP-dependent conversion of 5-aminoimidazole ribonucleotide (AIR) and HCO(3)- to N5-carboxyaminoimidazole ribonucleotide (N5-CAIR).</text>
</comment>
<feature type="binding site" evidence="7">
    <location>
        <position position="107"/>
    </location>
    <ligand>
        <name>ATP</name>
        <dbReference type="ChEBI" id="CHEBI:30616"/>
    </ligand>
</feature>
<keyword evidence="11" id="KW-1185">Reference proteome</keyword>
<feature type="domain" description="ATP-grasp" evidence="9">
    <location>
        <begin position="111"/>
        <end position="300"/>
    </location>
</feature>
<dbReference type="InterPro" id="IPR029752">
    <property type="entry name" value="D-isomer_DH_CS1"/>
</dbReference>
<gene>
    <name evidence="7 8" type="primary">purK</name>
    <name evidence="10" type="ORF">HMPREF9698_01517</name>
</gene>
<feature type="binding site" evidence="7">
    <location>
        <position position="216"/>
    </location>
    <ligand>
        <name>ATP</name>
        <dbReference type="ChEBI" id="CHEBI:30616"/>
    </ligand>
</feature>
<evidence type="ECO:0000256" key="6">
    <source>
        <dbReference type="ARBA" id="ARBA00023211"/>
    </source>
</evidence>
<reference evidence="10 11" key="1">
    <citation type="submission" date="2012-09" db="EMBL/GenBank/DDBJ databases">
        <title>The Genome Sequence of Alloiococcus otitis ATCC 51267.</title>
        <authorList>
            <consortium name="The Broad Institute Genome Sequencing Platform"/>
            <person name="Earl A."/>
            <person name="Ward D."/>
            <person name="Feldgarden M."/>
            <person name="Gevers D."/>
            <person name="Huys G."/>
            <person name="Walker B."/>
            <person name="Young S.K."/>
            <person name="Zeng Q."/>
            <person name="Gargeya S."/>
            <person name="Fitzgerald M."/>
            <person name="Haas B."/>
            <person name="Abouelleil A."/>
            <person name="Alvarado L."/>
            <person name="Arachchi H.M."/>
            <person name="Berlin A.M."/>
            <person name="Chapman S.B."/>
            <person name="Goldberg J."/>
            <person name="Griggs A."/>
            <person name="Gujja S."/>
            <person name="Hansen M."/>
            <person name="Howarth C."/>
            <person name="Imamovic A."/>
            <person name="Larimer J."/>
            <person name="McCowen C."/>
            <person name="Montmayeur A."/>
            <person name="Murphy C."/>
            <person name="Neiman D."/>
            <person name="Pearson M."/>
            <person name="Priest M."/>
            <person name="Roberts A."/>
            <person name="Saif S."/>
            <person name="Shea T."/>
            <person name="Sisk P."/>
            <person name="Sykes S."/>
            <person name="Wortman J."/>
            <person name="Nusbaum C."/>
            <person name="Birren B."/>
        </authorList>
    </citation>
    <scope>NUCLEOTIDE SEQUENCE [LARGE SCALE GENOMIC DNA]</scope>
    <source>
        <strain evidence="10 11">ATCC 51267</strain>
    </source>
</reference>
<organism evidence="10 11">
    <name type="scientific">Alloiococcus otitis ATCC 51267</name>
    <dbReference type="NCBI Taxonomy" id="883081"/>
    <lineage>
        <taxon>Bacteria</taxon>
        <taxon>Bacillati</taxon>
        <taxon>Bacillota</taxon>
        <taxon>Bacilli</taxon>
        <taxon>Lactobacillales</taxon>
        <taxon>Carnobacteriaceae</taxon>
        <taxon>Alloiococcus</taxon>
    </lineage>
</organism>
<dbReference type="InterPro" id="IPR005875">
    <property type="entry name" value="PurK"/>
</dbReference>
<dbReference type="HAMAP" id="MF_01928">
    <property type="entry name" value="PurK"/>
    <property type="match status" value="1"/>
</dbReference>
<dbReference type="Pfam" id="PF17769">
    <property type="entry name" value="PurK_C"/>
    <property type="match status" value="1"/>
</dbReference>
<dbReference type="EMBL" id="AGXA01000031">
    <property type="protein sequence ID" value="EKU92914.1"/>
    <property type="molecule type" value="Genomic_DNA"/>
</dbReference>
<dbReference type="PATRIC" id="fig|883081.3.peg.1522"/>
<comment type="subunit">
    <text evidence="7 8">Homodimer.</text>
</comment>
<evidence type="ECO:0000256" key="5">
    <source>
        <dbReference type="ARBA" id="ARBA00022840"/>
    </source>
</evidence>
<dbReference type="GO" id="GO:0046872">
    <property type="term" value="F:metal ion binding"/>
    <property type="evidence" value="ECO:0007669"/>
    <property type="project" value="InterPro"/>
</dbReference>
<dbReference type="HOGENOM" id="CLU_011534_0_1_9"/>
<keyword evidence="7 8" id="KW-0436">Ligase</keyword>
<dbReference type="OrthoDB" id="9804625at2"/>
<dbReference type="eggNOG" id="COG0026">
    <property type="taxonomic scope" value="Bacteria"/>
</dbReference>
<evidence type="ECO:0000256" key="2">
    <source>
        <dbReference type="ARBA" id="ARBA00001946"/>
    </source>
</evidence>
<evidence type="ECO:0000313" key="10">
    <source>
        <dbReference type="EMBL" id="EKU92914.1"/>
    </source>
</evidence>
<keyword evidence="5 7" id="KW-0067">ATP-binding</keyword>
<dbReference type="GO" id="GO:0004638">
    <property type="term" value="F:phosphoribosylaminoimidazole carboxylase activity"/>
    <property type="evidence" value="ECO:0007669"/>
    <property type="project" value="InterPro"/>
</dbReference>
<comment type="catalytic activity">
    <reaction evidence="7 8">
        <text>5-amino-1-(5-phospho-beta-D-ribosyl)imidazole + hydrogencarbonate + ATP = 5-carboxyamino-1-(5-phospho-D-ribosyl)imidazole + ADP + phosphate + 2 H(+)</text>
        <dbReference type="Rhea" id="RHEA:19317"/>
        <dbReference type="ChEBI" id="CHEBI:15378"/>
        <dbReference type="ChEBI" id="CHEBI:17544"/>
        <dbReference type="ChEBI" id="CHEBI:30616"/>
        <dbReference type="ChEBI" id="CHEBI:43474"/>
        <dbReference type="ChEBI" id="CHEBI:58730"/>
        <dbReference type="ChEBI" id="CHEBI:137981"/>
        <dbReference type="ChEBI" id="CHEBI:456216"/>
        <dbReference type="EC" id="6.3.4.18"/>
    </reaction>
</comment>
<keyword evidence="4 7" id="KW-0658">Purine biosynthesis</keyword>
<dbReference type="AlphaFoldDB" id="K9E6Z2"/>
<dbReference type="Gene3D" id="3.30.1490.20">
    <property type="entry name" value="ATP-grasp fold, A domain"/>
    <property type="match status" value="1"/>
</dbReference>
<feature type="binding site" evidence="7">
    <location>
        <position position="193"/>
    </location>
    <ligand>
        <name>ATP</name>
        <dbReference type="ChEBI" id="CHEBI:30616"/>
    </ligand>
</feature>
<dbReference type="InterPro" id="IPR054350">
    <property type="entry name" value="PurT/PurK_preATP-grasp"/>
</dbReference>
<dbReference type="NCBIfam" id="NF004675">
    <property type="entry name" value="PRK06019.1-1"/>
    <property type="match status" value="1"/>
</dbReference>
<keyword evidence="6" id="KW-0464">Manganese</keyword>
<feature type="binding site" evidence="7">
    <location>
        <begin position="270"/>
        <end position="271"/>
    </location>
    <ligand>
        <name>ATP</name>
        <dbReference type="ChEBI" id="CHEBI:30616"/>
    </ligand>
</feature>
<dbReference type="EC" id="6.3.4.18" evidence="7 8"/>
<feature type="binding site" evidence="7">
    <location>
        <begin position="152"/>
        <end position="158"/>
    </location>
    <ligand>
        <name>ATP</name>
        <dbReference type="ChEBI" id="CHEBI:30616"/>
    </ligand>
</feature>
<evidence type="ECO:0000256" key="7">
    <source>
        <dbReference type="HAMAP-Rule" id="MF_01928"/>
    </source>
</evidence>
<comment type="caution">
    <text evidence="10">The sequence shown here is derived from an EMBL/GenBank/DDBJ whole genome shotgun (WGS) entry which is preliminary data.</text>
</comment>
<dbReference type="SUPFAM" id="SSF56059">
    <property type="entry name" value="Glutathione synthetase ATP-binding domain-like"/>
    <property type="match status" value="1"/>
</dbReference>
<dbReference type="SUPFAM" id="SSF52440">
    <property type="entry name" value="PreATP-grasp domain"/>
    <property type="match status" value="1"/>
</dbReference>
<dbReference type="SUPFAM" id="SSF51246">
    <property type="entry name" value="Rudiment single hybrid motif"/>
    <property type="match status" value="1"/>
</dbReference>
<dbReference type="InterPro" id="IPR013815">
    <property type="entry name" value="ATP_grasp_subdomain_1"/>
</dbReference>
<dbReference type="GO" id="GO:0006189">
    <property type="term" value="P:'de novo' IMP biosynthetic process"/>
    <property type="evidence" value="ECO:0007669"/>
    <property type="project" value="UniProtKB-UniRule"/>
</dbReference>
<dbReference type="NCBIfam" id="NF004679">
    <property type="entry name" value="PRK06019.1-5"/>
    <property type="match status" value="1"/>
</dbReference>
<evidence type="ECO:0000259" key="9">
    <source>
        <dbReference type="PROSITE" id="PS50975"/>
    </source>
</evidence>
<dbReference type="Gene3D" id="3.30.470.20">
    <property type="entry name" value="ATP-grasp fold, B domain"/>
    <property type="match status" value="1"/>
</dbReference>
<dbReference type="Pfam" id="PF02222">
    <property type="entry name" value="ATP-grasp"/>
    <property type="match status" value="1"/>
</dbReference>
<dbReference type="GO" id="GO:0005829">
    <property type="term" value="C:cytosol"/>
    <property type="evidence" value="ECO:0007669"/>
    <property type="project" value="TreeGrafter"/>
</dbReference>
<evidence type="ECO:0000256" key="1">
    <source>
        <dbReference type="ARBA" id="ARBA00001936"/>
    </source>
</evidence>
<comment type="pathway">
    <text evidence="7 8">Purine metabolism; IMP biosynthesis via de novo pathway; 5-amino-1-(5-phospho-D-ribosyl)imidazole-4-carboxylate from 5-amino-1-(5-phospho-D-ribosyl)imidazole (N5-CAIR route): step 1/2.</text>
</comment>
<evidence type="ECO:0000256" key="8">
    <source>
        <dbReference type="RuleBase" id="RU361200"/>
    </source>
</evidence>
<accession>K9E6Z2</accession>
<comment type="caution">
    <text evidence="7">Lacks conserved residue(s) required for the propagation of feature annotation.</text>
</comment>
<dbReference type="NCBIfam" id="TIGR01161">
    <property type="entry name" value="purK"/>
    <property type="match status" value="1"/>
</dbReference>
<dbReference type="Pfam" id="PF22660">
    <property type="entry name" value="RS_preATP-grasp-like"/>
    <property type="match status" value="1"/>
</dbReference>
<dbReference type="PANTHER" id="PTHR11609:SF5">
    <property type="entry name" value="PHOSPHORIBOSYLAMINOIMIDAZOLE CARBOXYLASE"/>
    <property type="match status" value="1"/>
</dbReference>
<evidence type="ECO:0000256" key="3">
    <source>
        <dbReference type="ARBA" id="ARBA00022741"/>
    </source>
</evidence>
<protein>
    <recommendedName>
        <fullName evidence="7 8">N5-carboxyaminoimidazole ribonucleotide synthase</fullName>
        <shortName evidence="7 8">N5-CAIR synthase</shortName>
        <ecNumber evidence="7 8">6.3.4.18</ecNumber>
    </recommendedName>
    <alternativeName>
        <fullName evidence="7 8">5-(carboxyamino)imidazole ribonucleotide synthetase</fullName>
    </alternativeName>
</protein>
<dbReference type="InterPro" id="IPR003135">
    <property type="entry name" value="ATP-grasp_carboxylate-amine"/>
</dbReference>
<comment type="cofactor">
    <cofactor evidence="2">
        <name>Mg(2+)</name>
        <dbReference type="ChEBI" id="CHEBI:18420"/>
    </cofactor>
</comment>
<dbReference type="InterPro" id="IPR011761">
    <property type="entry name" value="ATP-grasp"/>
</dbReference>
<dbReference type="GO" id="GO:0034028">
    <property type="term" value="F:5-(carboxyamino)imidazole ribonucleotide synthase activity"/>
    <property type="evidence" value="ECO:0007669"/>
    <property type="project" value="UniProtKB-UniRule"/>
</dbReference>
<feature type="binding site" evidence="7">
    <location>
        <position position="147"/>
    </location>
    <ligand>
        <name>ATP</name>
        <dbReference type="ChEBI" id="CHEBI:30616"/>
    </ligand>
</feature>
<sequence>MTNEPLLPGSTIGILGAGQLGKMLTQSAQKMGYHVHVFDTKEACTFPIAHKSVLGDFSDKDQVLNFAQEVDSLTYEFENINAEVLEDLSNQDYFIQGAKLLTISKNRLREKKWLNAIGTPTVPYRPVNNLDELNQASADLGLPIVLKTVELGYDGKGQVLIKDESDLTDQADDIKSILDSGGVAEAFCDFDYEASVIVARNPQGEIECFPPTVNIHRAGILCASYSSSQLKEELFDDIKAVATTIAKESDLVGVCGVELFVTKDQELIVNEIAPRPHNSGHYSIEACNLSQFDQHILAITNRELIEPRLVQPTLSVNILGQHLDHLGELVAKFPQAIVHIYDKGEGRTQRKMGHFTLSFESEDQIAETLKDPFLQDWFDQVG</sequence>
<evidence type="ECO:0000313" key="11">
    <source>
        <dbReference type="Proteomes" id="UP000009875"/>
    </source>
</evidence>
<dbReference type="InterPro" id="IPR040686">
    <property type="entry name" value="PurK_C"/>
</dbReference>
<comment type="function">
    <text evidence="7">Catalyzes the ATP-dependent conversion of 5-aminoimidazole ribonucleotide (AIR) and HCO(3)(-) to N5-carboxyaminoimidazole ribonucleotide (N5-CAIR).</text>
</comment>
<evidence type="ECO:0000256" key="4">
    <source>
        <dbReference type="ARBA" id="ARBA00022755"/>
    </source>
</evidence>